<sequence>MQVKQLLTRTAGALGVTAGLLFVGSPLMAQVKIGDNPNTISPNSILELESATKGLLSPRVQLQATDQAAPLTAPIIAGTRVYNTNTTTTGDFTVSPGEYYWDGSSWVRLVTAVSTGLEVYREGAPTVGGGCGADPEGTIWNDITEDGATEGQQWICREGVWAVYNAPNSSTPFLLGTTGTIDAGGRKGGTISRLGHIVSRRSDNGGSTTILAGGAIQMLRTLALAPVQGPYIDFGRNSVNPRLFRIGLRNDLNAGLGALAFNTTINGQTDPRMVIGLNGQVGINTVNPLRTFHVNGKVLVANNNNDGANYRTGTAGQDGILIDWAEATDEANISIQTDGENLSLTKRLAPSGVETFVAFRAAGATLGRIIYNAGDIAFSQTSDRRLKENIKETHYSIQDLMKLDVVDYNYINNPSKTRTVGFIAQDLFKIFPEAVAIGGEDVKANPWTVNYTKLTPLLVKAIQDQQKEIQDQQKEIAALKAQLSEMNTLKAEVASIKAMLGNAAQQNSEATISK</sequence>
<evidence type="ECO:0000259" key="2">
    <source>
        <dbReference type="PROSITE" id="PS51688"/>
    </source>
</evidence>
<keyword evidence="1" id="KW-0175">Coiled coil</keyword>
<protein>
    <submittedName>
        <fullName evidence="3">Chaperone of endosialidase</fullName>
    </submittedName>
</protein>
<evidence type="ECO:0000313" key="4">
    <source>
        <dbReference type="Proteomes" id="UP000198748"/>
    </source>
</evidence>
<dbReference type="InterPro" id="IPR030392">
    <property type="entry name" value="S74_ICA"/>
</dbReference>
<dbReference type="OrthoDB" id="910903at2"/>
<dbReference type="Pfam" id="PF13884">
    <property type="entry name" value="Peptidase_S74"/>
    <property type="match status" value="1"/>
</dbReference>
<organism evidence="3 4">
    <name type="scientific">Dyadobacter soli</name>
    <dbReference type="NCBI Taxonomy" id="659014"/>
    <lineage>
        <taxon>Bacteria</taxon>
        <taxon>Pseudomonadati</taxon>
        <taxon>Bacteroidota</taxon>
        <taxon>Cytophagia</taxon>
        <taxon>Cytophagales</taxon>
        <taxon>Spirosomataceae</taxon>
        <taxon>Dyadobacter</taxon>
    </lineage>
</organism>
<name>A0A1G7EB72_9BACT</name>
<dbReference type="PROSITE" id="PS51688">
    <property type="entry name" value="ICA"/>
    <property type="match status" value="1"/>
</dbReference>
<dbReference type="Proteomes" id="UP000198748">
    <property type="component" value="Unassembled WGS sequence"/>
</dbReference>
<dbReference type="RefSeq" id="WP_090149014.1">
    <property type="nucleotide sequence ID" value="NZ_FNAN01000006.1"/>
</dbReference>
<gene>
    <name evidence="3" type="ORF">SAMN04487996_10613</name>
</gene>
<reference evidence="4" key="1">
    <citation type="submission" date="2016-10" db="EMBL/GenBank/DDBJ databases">
        <authorList>
            <person name="Varghese N."/>
            <person name="Submissions S."/>
        </authorList>
    </citation>
    <scope>NUCLEOTIDE SEQUENCE [LARGE SCALE GENOMIC DNA]</scope>
    <source>
        <strain evidence="4">DSM 25329</strain>
    </source>
</reference>
<evidence type="ECO:0000256" key="1">
    <source>
        <dbReference type="SAM" id="Coils"/>
    </source>
</evidence>
<feature type="coiled-coil region" evidence="1">
    <location>
        <begin position="462"/>
        <end position="489"/>
    </location>
</feature>
<evidence type="ECO:0000313" key="3">
    <source>
        <dbReference type="EMBL" id="SDE60964.1"/>
    </source>
</evidence>
<proteinExistence type="predicted"/>
<keyword evidence="4" id="KW-1185">Reference proteome</keyword>
<dbReference type="AlphaFoldDB" id="A0A1G7EB72"/>
<dbReference type="EMBL" id="FNAN01000006">
    <property type="protein sequence ID" value="SDE60964.1"/>
    <property type="molecule type" value="Genomic_DNA"/>
</dbReference>
<dbReference type="STRING" id="659014.SAMN04487996_10613"/>
<accession>A0A1G7EB72</accession>
<feature type="domain" description="Peptidase S74" evidence="2">
    <location>
        <begin position="382"/>
        <end position="476"/>
    </location>
</feature>